<keyword evidence="2" id="KW-1185">Reference proteome</keyword>
<dbReference type="AlphaFoldDB" id="G7VFV4"/>
<dbReference type="STRING" id="1104324.P186_0306"/>
<proteinExistence type="predicted"/>
<dbReference type="HOGENOM" id="CLU_1014175_0_0_2"/>
<evidence type="ECO:0000313" key="1">
    <source>
        <dbReference type="EMBL" id="AET31761.1"/>
    </source>
</evidence>
<name>G7VFV4_9CREN</name>
<protein>
    <submittedName>
        <fullName evidence="1">Uncharacterized protein</fullName>
    </submittedName>
</protein>
<dbReference type="KEGG" id="pyr:P186_0306"/>
<sequence length="274" mass="31795">MENAKRWLEEMLQIAGRYSDEGVVRRVIRETVLTWLDKYEEEIMKGYISVARYLIKIHGLEKYVKGFKSLLSPIKPVEQHRALYVYWWTDTKKYVAWSLSRVGIIVPHGSRVLVPTWFWELDTSVSGGREIIQIVGDLGKWLRDLECPDKWKSCVITAIGEYVNGHLESALQRVLICLDSALDKVASLLGAFKESGAKDGKKRIDYDRISEELRRIADINVDPHELEKMRKMRNYVAHTPKPDVDFVEANSVFYRSLYIMKGLCKILISKEEKI</sequence>
<dbReference type="BioCyc" id="PSP1104324:GJSN-294-MONOMER"/>
<dbReference type="Proteomes" id="UP000005867">
    <property type="component" value="Chromosome"/>
</dbReference>
<evidence type="ECO:0000313" key="2">
    <source>
        <dbReference type="Proteomes" id="UP000005867"/>
    </source>
</evidence>
<dbReference type="EMBL" id="CP003098">
    <property type="protein sequence ID" value="AET31761.1"/>
    <property type="molecule type" value="Genomic_DNA"/>
</dbReference>
<accession>G7VFV4</accession>
<reference evidence="1 2" key="1">
    <citation type="journal article" date="2012" name="J. Bacteriol.">
        <title>Complete genome sequence of strain 1860, a crenarchaeon of the genus pyrobaculum able to grow with various electron acceptors.</title>
        <authorList>
            <person name="Mardanov A.V."/>
            <person name="Gumerov V.M."/>
            <person name="Slobodkina G.B."/>
            <person name="Beletsky A.V."/>
            <person name="Bonch-Osmolovskaya E.A."/>
            <person name="Ravin N.V."/>
            <person name="Skryabin K.G."/>
        </authorList>
    </citation>
    <scope>NUCLEOTIDE SEQUENCE [LARGE SCALE GENOMIC DNA]</scope>
    <source>
        <strain evidence="1 2">1860</strain>
    </source>
</reference>
<gene>
    <name evidence="1" type="ORF">P186_0306</name>
</gene>
<organism evidence="1 2">
    <name type="scientific">Pyrobaculum ferrireducens</name>
    <dbReference type="NCBI Taxonomy" id="1104324"/>
    <lineage>
        <taxon>Archaea</taxon>
        <taxon>Thermoproteota</taxon>
        <taxon>Thermoprotei</taxon>
        <taxon>Thermoproteales</taxon>
        <taxon>Thermoproteaceae</taxon>
        <taxon>Pyrobaculum</taxon>
    </lineage>
</organism>